<name>A0A7S3L9S6_9STRA</name>
<keyword evidence="1" id="KW-0812">Transmembrane</keyword>
<evidence type="ECO:0000256" key="1">
    <source>
        <dbReference type="SAM" id="Phobius"/>
    </source>
</evidence>
<gene>
    <name evidence="2" type="ORF">ACOF00016_LOCUS9421</name>
</gene>
<feature type="transmembrane region" description="Helical" evidence="1">
    <location>
        <begin position="12"/>
        <end position="36"/>
    </location>
</feature>
<sequence length="425" mass="47958">MKALSMQSSRSAFVSCGALARFTAVSAFLLLGFLSIHFHRDLSVLRADGEDIGSQMLRAEQALPIKIQILEKERDEWRERALAAEAKSSKNVQAPSQFSSASDYIAAFGKYIKVGYFSTSNNGDDLWKLWEEQGVHVVPVHYYSPIVSDADLEEHYVARKATKFDLIGLDMNDSFQHKILTEMTVTYRDELLAFPKSLPEGVDPSKSLTYTYGQGMFNINDASLYHTIIRHFHPQRIIEVGSGNSLKISMAAGKLNDNGSDSGRPQTDITVIEPFPDQSHNSHLLKADGINRLVVKKIQDVPLEEFDVLEANDILFLDSSHVVATGTDTVHEFLNILPRLAKGVIVHVHDIFLPHDLPRHWVMGEHRGWSEQYLLAAFLMYNSDFEVVASSSYMVHKFQEEIKAAMPERFHQGGGSFWFRRIKKT</sequence>
<dbReference type="SUPFAM" id="SSF53335">
    <property type="entry name" value="S-adenosyl-L-methionine-dependent methyltransferases"/>
    <property type="match status" value="1"/>
</dbReference>
<dbReference type="Pfam" id="PF13578">
    <property type="entry name" value="Methyltransf_24"/>
    <property type="match status" value="1"/>
</dbReference>
<reference evidence="2" key="1">
    <citation type="submission" date="2021-01" db="EMBL/GenBank/DDBJ databases">
        <authorList>
            <person name="Corre E."/>
            <person name="Pelletier E."/>
            <person name="Niang G."/>
            <person name="Scheremetjew M."/>
            <person name="Finn R."/>
            <person name="Kale V."/>
            <person name="Holt S."/>
            <person name="Cochrane G."/>
            <person name="Meng A."/>
            <person name="Brown T."/>
            <person name="Cohen L."/>
        </authorList>
    </citation>
    <scope>NUCLEOTIDE SEQUENCE</scope>
    <source>
        <strain evidence="2">CCMP127</strain>
    </source>
</reference>
<evidence type="ECO:0008006" key="3">
    <source>
        <dbReference type="Google" id="ProtNLM"/>
    </source>
</evidence>
<protein>
    <recommendedName>
        <fullName evidence="3">Class I SAM-dependent methyltransferase</fullName>
    </recommendedName>
</protein>
<organism evidence="2">
    <name type="scientific">Amphora coffeiformis</name>
    <dbReference type="NCBI Taxonomy" id="265554"/>
    <lineage>
        <taxon>Eukaryota</taxon>
        <taxon>Sar</taxon>
        <taxon>Stramenopiles</taxon>
        <taxon>Ochrophyta</taxon>
        <taxon>Bacillariophyta</taxon>
        <taxon>Bacillariophyceae</taxon>
        <taxon>Bacillariophycidae</taxon>
        <taxon>Thalassiophysales</taxon>
        <taxon>Catenulaceae</taxon>
        <taxon>Amphora</taxon>
    </lineage>
</organism>
<keyword evidence="1" id="KW-1133">Transmembrane helix</keyword>
<keyword evidence="1" id="KW-0472">Membrane</keyword>
<proteinExistence type="predicted"/>
<dbReference type="AlphaFoldDB" id="A0A7S3L9S6"/>
<dbReference type="EMBL" id="HBIM01011395">
    <property type="protein sequence ID" value="CAE0412146.1"/>
    <property type="molecule type" value="Transcribed_RNA"/>
</dbReference>
<accession>A0A7S3L9S6</accession>
<dbReference type="InterPro" id="IPR029063">
    <property type="entry name" value="SAM-dependent_MTases_sf"/>
</dbReference>
<dbReference type="Gene3D" id="3.40.50.150">
    <property type="entry name" value="Vaccinia Virus protein VP39"/>
    <property type="match status" value="1"/>
</dbReference>
<evidence type="ECO:0000313" key="2">
    <source>
        <dbReference type="EMBL" id="CAE0412146.1"/>
    </source>
</evidence>